<keyword evidence="5 7" id="KW-0472">Membrane</keyword>
<evidence type="ECO:0000256" key="7">
    <source>
        <dbReference type="SAM" id="Phobius"/>
    </source>
</evidence>
<keyword evidence="2" id="KW-1003">Cell membrane</keyword>
<dbReference type="RefSeq" id="WP_015635571.1">
    <property type="nucleotide sequence ID" value="NC_021237.1"/>
</dbReference>
<feature type="domain" description="MacB-like periplasmic core" evidence="9">
    <location>
        <begin position="27"/>
        <end position="243"/>
    </location>
</feature>
<keyword evidence="3 7" id="KW-0812">Transmembrane</keyword>
<evidence type="ECO:0000313" key="10">
    <source>
        <dbReference type="EMBL" id="AGL84762.1"/>
    </source>
</evidence>
<proteinExistence type="inferred from homology"/>
<dbReference type="PANTHER" id="PTHR30572">
    <property type="entry name" value="MEMBRANE COMPONENT OF TRANSPORTER-RELATED"/>
    <property type="match status" value="1"/>
</dbReference>
<feature type="transmembrane region" description="Helical" evidence="7">
    <location>
        <begin position="273"/>
        <end position="301"/>
    </location>
</feature>
<dbReference type="InterPro" id="IPR003838">
    <property type="entry name" value="ABC3_permease_C"/>
</dbReference>
<dbReference type="AlphaFoldDB" id="A0A2C9EM72"/>
<organism evidence="10 11">
    <name type="scientific">Pseudomonas protegens (strain DSM 19095 / LMG 27888 / CFBP 6595 / CHA0)</name>
    <dbReference type="NCBI Taxonomy" id="1124983"/>
    <lineage>
        <taxon>Bacteria</taxon>
        <taxon>Pseudomonadati</taxon>
        <taxon>Pseudomonadota</taxon>
        <taxon>Gammaproteobacteria</taxon>
        <taxon>Pseudomonadales</taxon>
        <taxon>Pseudomonadaceae</taxon>
        <taxon>Pseudomonas</taxon>
    </lineage>
</organism>
<dbReference type="GO" id="GO:0016787">
    <property type="term" value="F:hydrolase activity"/>
    <property type="evidence" value="ECO:0007669"/>
    <property type="project" value="UniProtKB-KW"/>
</dbReference>
<dbReference type="InterPro" id="IPR025857">
    <property type="entry name" value="MacB_PCD"/>
</dbReference>
<comment type="similarity">
    <text evidence="6">Belongs to the ABC-4 integral membrane protein family.</text>
</comment>
<dbReference type="PANTHER" id="PTHR30572:SF4">
    <property type="entry name" value="ABC TRANSPORTER PERMEASE YTRF"/>
    <property type="match status" value="1"/>
</dbReference>
<feature type="domain" description="ABC3 transporter permease C-terminal" evidence="8">
    <location>
        <begin position="280"/>
        <end position="392"/>
    </location>
</feature>
<dbReference type="GeneID" id="57475984"/>
<name>A0A2C9EM72_PSEPH</name>
<feature type="transmembrane region" description="Helical" evidence="7">
    <location>
        <begin position="322"/>
        <end position="350"/>
    </location>
</feature>
<evidence type="ECO:0000259" key="8">
    <source>
        <dbReference type="Pfam" id="PF02687"/>
    </source>
</evidence>
<evidence type="ECO:0000256" key="3">
    <source>
        <dbReference type="ARBA" id="ARBA00022692"/>
    </source>
</evidence>
<evidence type="ECO:0000256" key="1">
    <source>
        <dbReference type="ARBA" id="ARBA00004651"/>
    </source>
</evidence>
<keyword evidence="10" id="KW-0067">ATP-binding</keyword>
<keyword evidence="10" id="KW-0547">Nucleotide-binding</keyword>
<evidence type="ECO:0000256" key="6">
    <source>
        <dbReference type="ARBA" id="ARBA00038076"/>
    </source>
</evidence>
<sequence length="399" mass="42240">MSLKVEQSASQLLHEAFVSLRTLGKRSILALLGIVIGSSSVVALINIGHNAAEDAAAIFQNMGTDTLVARFPASADSRTPLPAALDTRALSQAVPSLVNIAPTVLLSATLIRNGRSANASVVGATAELAPAMRLQLREGRFLSDFDQNEIYAVIGHQVAQTLGAAGAPLQLGDRVRINDYLFLVIGILQNQPSAVLVPIQANDSVFLPQGSMRRIFPSPQIDNVVTRVAGGQNMEQVAAAMTQALKKILRGREVEVQVPQQIIDGMTRQSRTFGYLLMALGGISLVGGGVGVMNVMLMNVSERRREIGIRMALGARQKDIRNLFLLEAVSLTAVGALSGAILGVASAFIYARMSGWHFSLAGAALPLGIGSTLLVGLFFGLYPAISASRLQPVEALRDE</sequence>
<accession>A0A2C9EM72</accession>
<dbReference type="GO" id="GO:0005524">
    <property type="term" value="F:ATP binding"/>
    <property type="evidence" value="ECO:0007669"/>
    <property type="project" value="UniProtKB-KW"/>
</dbReference>
<reference evidence="11" key="1">
    <citation type="journal article" date="2014" name="Genome Announc.">
        <title>Full-genome sequence of the plant growth-promoting bacterium Pseudomonas protegens CHA0.</title>
        <authorList>
            <person name="Jousset A."/>
            <person name="Schuldes J."/>
            <person name="Keel C."/>
            <person name="Maurhofer M."/>
            <person name="Daniel R."/>
            <person name="Scheu S."/>
            <person name="Thuermer A."/>
        </authorList>
    </citation>
    <scope>NUCLEOTIDE SEQUENCE [LARGE SCALE GENOMIC DNA]</scope>
    <source>
        <strain evidence="11">DSM 19095 / LMG 27888 / CFBP 6595 / CHA0</strain>
    </source>
</reference>
<evidence type="ECO:0000259" key="9">
    <source>
        <dbReference type="Pfam" id="PF12704"/>
    </source>
</evidence>
<dbReference type="HOGENOM" id="CLU_000604_8_0_6"/>
<dbReference type="EMBL" id="CP003190">
    <property type="protein sequence ID" value="AGL84762.1"/>
    <property type="molecule type" value="Genomic_DNA"/>
</dbReference>
<gene>
    <name evidence="10" type="primary">macB2</name>
    <name evidence="10" type="ORF">PFLCHA0_c29920</name>
</gene>
<feature type="transmembrane region" description="Helical" evidence="7">
    <location>
        <begin position="28"/>
        <end position="48"/>
    </location>
</feature>
<protein>
    <submittedName>
        <fullName evidence="10">Macrolide export ATP-binding/permease protein MacB</fullName>
        <ecNumber evidence="10">3.6.3.-</ecNumber>
    </submittedName>
</protein>
<keyword evidence="4 7" id="KW-1133">Transmembrane helix</keyword>
<comment type="subcellular location">
    <subcellularLocation>
        <location evidence="1">Cell membrane</location>
        <topology evidence="1">Multi-pass membrane protein</topology>
    </subcellularLocation>
</comment>
<dbReference type="GO" id="GO:0005886">
    <property type="term" value="C:plasma membrane"/>
    <property type="evidence" value="ECO:0007669"/>
    <property type="project" value="UniProtKB-SubCell"/>
</dbReference>
<evidence type="ECO:0000256" key="4">
    <source>
        <dbReference type="ARBA" id="ARBA00022989"/>
    </source>
</evidence>
<dbReference type="Proteomes" id="UP000013940">
    <property type="component" value="Chromosome"/>
</dbReference>
<keyword evidence="10" id="KW-0378">Hydrolase</keyword>
<feature type="transmembrane region" description="Helical" evidence="7">
    <location>
        <begin position="356"/>
        <end position="382"/>
    </location>
</feature>
<dbReference type="eggNOG" id="COG0577">
    <property type="taxonomic scope" value="Bacteria"/>
</dbReference>
<dbReference type="Pfam" id="PF02687">
    <property type="entry name" value="FtsX"/>
    <property type="match status" value="1"/>
</dbReference>
<evidence type="ECO:0000313" key="11">
    <source>
        <dbReference type="Proteomes" id="UP000013940"/>
    </source>
</evidence>
<evidence type="ECO:0000256" key="2">
    <source>
        <dbReference type="ARBA" id="ARBA00022475"/>
    </source>
</evidence>
<dbReference type="Pfam" id="PF12704">
    <property type="entry name" value="MacB_PCD"/>
    <property type="match status" value="1"/>
</dbReference>
<evidence type="ECO:0000256" key="5">
    <source>
        <dbReference type="ARBA" id="ARBA00023136"/>
    </source>
</evidence>
<dbReference type="GO" id="GO:0022857">
    <property type="term" value="F:transmembrane transporter activity"/>
    <property type="evidence" value="ECO:0007669"/>
    <property type="project" value="TreeGrafter"/>
</dbReference>
<dbReference type="EC" id="3.6.3.-" evidence="10"/>
<dbReference type="KEGG" id="pprc:PFLCHA0_c29920"/>
<dbReference type="InterPro" id="IPR050250">
    <property type="entry name" value="Macrolide_Exporter_MacB"/>
</dbReference>